<keyword evidence="11" id="KW-1185">Reference proteome</keyword>
<dbReference type="GO" id="GO:0015833">
    <property type="term" value="P:peptide transport"/>
    <property type="evidence" value="ECO:0007669"/>
    <property type="project" value="InterPro"/>
</dbReference>
<accession>A0A0K1W175</accession>
<evidence type="ECO:0000313" key="10">
    <source>
        <dbReference type="EMBL" id="AKX34075.1"/>
    </source>
</evidence>
<gene>
    <name evidence="10" type="primary">oppD</name>
    <name evidence="10" type="ORF">SLITO_v1c04220</name>
</gene>
<dbReference type="PANTHER" id="PTHR43297:SF2">
    <property type="entry name" value="DIPEPTIDE TRANSPORT ATP-BINDING PROTEIN DPPD"/>
    <property type="match status" value="1"/>
</dbReference>
<dbReference type="NCBIfam" id="TIGR01727">
    <property type="entry name" value="oligo_HPY"/>
    <property type="match status" value="1"/>
</dbReference>
<dbReference type="InterPro" id="IPR027417">
    <property type="entry name" value="P-loop_NTPase"/>
</dbReference>
<dbReference type="AlphaFoldDB" id="A0A0K1W175"/>
<keyword evidence="4" id="KW-1003">Cell membrane</keyword>
<dbReference type="STRING" id="216942.SLITO_v1c04220"/>
<reference evidence="10 11" key="1">
    <citation type="journal article" date="2015" name="Genome Announc.">
        <title>Complete Genome Sequence of Spiroplasma litorale TN-1T (DSM 21781), a Bacterium Isolated from a Green-Eyed Horsefly (Tabanus nigrovittatus).</title>
        <authorList>
            <person name="Lo W.S."/>
            <person name="Lai Y.C."/>
            <person name="Lien Y.W."/>
            <person name="Wang T.H."/>
            <person name="Kuo C.H."/>
        </authorList>
    </citation>
    <scope>NUCLEOTIDE SEQUENCE [LARGE SCALE GENOMIC DNA]</scope>
    <source>
        <strain evidence="10 11">TN-1</strain>
    </source>
</reference>
<dbReference type="InterPro" id="IPR050388">
    <property type="entry name" value="ABC_Ni/Peptide_Import"/>
</dbReference>
<feature type="domain" description="ABC transporter" evidence="9">
    <location>
        <begin position="6"/>
        <end position="555"/>
    </location>
</feature>
<comment type="similarity">
    <text evidence="2">Belongs to the ABC transporter superfamily.</text>
</comment>
<dbReference type="GO" id="GO:0005524">
    <property type="term" value="F:ATP binding"/>
    <property type="evidence" value="ECO:0007669"/>
    <property type="project" value="UniProtKB-KW"/>
</dbReference>
<dbReference type="GO" id="GO:0005886">
    <property type="term" value="C:plasma membrane"/>
    <property type="evidence" value="ECO:0007669"/>
    <property type="project" value="UniProtKB-SubCell"/>
</dbReference>
<dbReference type="Gene3D" id="3.40.50.300">
    <property type="entry name" value="P-loop containing nucleotide triphosphate hydrolases"/>
    <property type="match status" value="2"/>
</dbReference>
<dbReference type="InterPro" id="IPR017871">
    <property type="entry name" value="ABC_transporter-like_CS"/>
</dbReference>
<protein>
    <submittedName>
        <fullName evidence="10">Oligopeptide ABC transporter ATP-binding protein</fullName>
    </submittedName>
</protein>
<dbReference type="Pfam" id="PF08352">
    <property type="entry name" value="oligo_HPY"/>
    <property type="match status" value="1"/>
</dbReference>
<keyword evidence="5" id="KW-0547">Nucleotide-binding</keyword>
<evidence type="ECO:0000313" key="11">
    <source>
        <dbReference type="Proteomes" id="UP000067476"/>
    </source>
</evidence>
<dbReference type="EMBL" id="CP012357">
    <property type="protein sequence ID" value="AKX34075.1"/>
    <property type="molecule type" value="Genomic_DNA"/>
</dbReference>
<feature type="coiled-coil region" evidence="8">
    <location>
        <begin position="105"/>
        <end position="184"/>
    </location>
</feature>
<dbReference type="SUPFAM" id="SSF52540">
    <property type="entry name" value="P-loop containing nucleoside triphosphate hydrolases"/>
    <property type="match status" value="2"/>
</dbReference>
<keyword evidence="6 10" id="KW-0067">ATP-binding</keyword>
<keyword evidence="3" id="KW-0813">Transport</keyword>
<evidence type="ECO:0000256" key="3">
    <source>
        <dbReference type="ARBA" id="ARBA00022448"/>
    </source>
</evidence>
<dbReference type="InterPro" id="IPR003439">
    <property type="entry name" value="ABC_transporter-like_ATP-bd"/>
</dbReference>
<dbReference type="KEGG" id="sll:SLITO_v1c04220"/>
<dbReference type="InterPro" id="IPR013563">
    <property type="entry name" value="Oligopep_ABC_C"/>
</dbReference>
<dbReference type="CDD" id="cd03257">
    <property type="entry name" value="ABC_NikE_OppD_transporters"/>
    <property type="match status" value="1"/>
</dbReference>
<keyword evidence="8" id="KW-0175">Coiled coil</keyword>
<evidence type="ECO:0000256" key="4">
    <source>
        <dbReference type="ARBA" id="ARBA00022475"/>
    </source>
</evidence>
<dbReference type="InterPro" id="IPR003593">
    <property type="entry name" value="AAA+_ATPase"/>
</dbReference>
<dbReference type="PANTHER" id="PTHR43297">
    <property type="entry name" value="OLIGOPEPTIDE TRANSPORT ATP-BINDING PROTEIN APPD"/>
    <property type="match status" value="1"/>
</dbReference>
<evidence type="ECO:0000256" key="7">
    <source>
        <dbReference type="ARBA" id="ARBA00023136"/>
    </source>
</evidence>
<proteinExistence type="inferred from homology"/>
<evidence type="ECO:0000259" key="9">
    <source>
        <dbReference type="PROSITE" id="PS50893"/>
    </source>
</evidence>
<comment type="subcellular location">
    <subcellularLocation>
        <location evidence="1">Cell membrane</location>
        <topology evidence="1">Peripheral membrane protein</topology>
    </subcellularLocation>
</comment>
<dbReference type="SMART" id="SM00382">
    <property type="entry name" value="AAA"/>
    <property type="match status" value="1"/>
</dbReference>
<dbReference type="PROSITE" id="PS50893">
    <property type="entry name" value="ABC_TRANSPORTER_2"/>
    <property type="match status" value="1"/>
</dbReference>
<dbReference type="GO" id="GO:0016887">
    <property type="term" value="F:ATP hydrolysis activity"/>
    <property type="evidence" value="ECO:0007669"/>
    <property type="project" value="InterPro"/>
</dbReference>
<dbReference type="Pfam" id="PF00005">
    <property type="entry name" value="ABC_tran"/>
    <property type="match status" value="2"/>
</dbReference>
<evidence type="ECO:0000256" key="1">
    <source>
        <dbReference type="ARBA" id="ARBA00004202"/>
    </source>
</evidence>
<dbReference type="PATRIC" id="fig|216942.3.peg.425"/>
<dbReference type="PROSITE" id="PS00211">
    <property type="entry name" value="ABC_TRANSPORTER_1"/>
    <property type="match status" value="1"/>
</dbReference>
<evidence type="ECO:0000256" key="2">
    <source>
        <dbReference type="ARBA" id="ARBA00005417"/>
    </source>
</evidence>
<name>A0A0K1W175_9MOLU</name>
<dbReference type="OrthoDB" id="9779287at2"/>
<sequence>MERKILSINNIEVKFQVRQKFLTAIRNVSLDVYDQEILAIVGESGSGKSVITKTFTGMLEANGFISDGSIIYNPNPEVKSYFKEPVDLVDLQKNIIDKYTKKTFIKSFNKELKLTKKEIKRINKLNYESLEKIISSLKNKIQVLINKNNEFSSSNKLNFKITYLEKKLKEVNELKDLITNADEKSKYDLKKEELLFNIKLNKRKYKGLSFFNKYKIYSTKKFLQTFTEKYKNNKELNISEALFKKYKYDFISSIISKYKNKTFVEIQKLYIENNLNSFYSEIKNKLDSKDSLVQVNIELKKELINLFKNKKYKFINNKKIFSFLSYFATKEYNFDLEIKLEKIINGIFQKDIAWVNDFQEFLNNKSYKLFNIGIYQKFKSLKDIRNLRGKTIATIFQDPMTSLNPLLSVGFQITEVLRKKLKMSRKNAKKEAISLLEKVGIPNAKKRYKDIPGLYSGGMRQRVVIAIALAARPNILICDEPTTALDVTIQAQILDLIKDLQKEYKFTVIFITHDLGVVAKLADRVAVMYAGQIIEYGLTDEIFHDPKHPYTWALLSSLPQLGEKGKDLYSIKGSPPSLFKPIKGDAFSERSDYALEVDKKYEPPMFKVSETHFAKTWLLDKRAPSAKKPEVLNNLKSKIED</sequence>
<evidence type="ECO:0000256" key="6">
    <source>
        <dbReference type="ARBA" id="ARBA00022840"/>
    </source>
</evidence>
<dbReference type="RefSeq" id="WP_144416397.1">
    <property type="nucleotide sequence ID" value="NZ_CP012357.1"/>
</dbReference>
<dbReference type="Proteomes" id="UP000067476">
    <property type="component" value="Chromosome"/>
</dbReference>
<keyword evidence="7" id="KW-0472">Membrane</keyword>
<evidence type="ECO:0000256" key="5">
    <source>
        <dbReference type="ARBA" id="ARBA00022741"/>
    </source>
</evidence>
<organism evidence="10 11">
    <name type="scientific">Spiroplasma litorale</name>
    <dbReference type="NCBI Taxonomy" id="216942"/>
    <lineage>
        <taxon>Bacteria</taxon>
        <taxon>Bacillati</taxon>
        <taxon>Mycoplasmatota</taxon>
        <taxon>Mollicutes</taxon>
        <taxon>Entomoplasmatales</taxon>
        <taxon>Spiroplasmataceae</taxon>
        <taxon>Spiroplasma</taxon>
    </lineage>
</organism>
<evidence type="ECO:0000256" key="8">
    <source>
        <dbReference type="SAM" id="Coils"/>
    </source>
</evidence>